<dbReference type="AlphaFoldDB" id="A0A3D8IQS6"/>
<protein>
    <submittedName>
        <fullName evidence="12">Methyl-accepting chemotaxis protein</fullName>
    </submittedName>
</protein>
<evidence type="ECO:0000256" key="10">
    <source>
        <dbReference type="SAM" id="Phobius"/>
    </source>
</evidence>
<feature type="transmembrane region" description="Helical" evidence="10">
    <location>
        <begin position="7"/>
        <end position="27"/>
    </location>
</feature>
<feature type="domain" description="Methyl-accepting transducer" evidence="11">
    <location>
        <begin position="480"/>
        <end position="659"/>
    </location>
</feature>
<dbReference type="PANTHER" id="PTHR32089">
    <property type="entry name" value="METHYL-ACCEPTING CHEMOTAXIS PROTEIN MCPB"/>
    <property type="match status" value="1"/>
</dbReference>
<evidence type="ECO:0000256" key="8">
    <source>
        <dbReference type="ARBA" id="ARBA00029447"/>
    </source>
</evidence>
<evidence type="ECO:0000256" key="7">
    <source>
        <dbReference type="ARBA" id="ARBA00023224"/>
    </source>
</evidence>
<dbReference type="SMART" id="SM00283">
    <property type="entry name" value="MA"/>
    <property type="match status" value="1"/>
</dbReference>
<dbReference type="Gene3D" id="6.10.340.10">
    <property type="match status" value="1"/>
</dbReference>
<reference evidence="12 13" key="1">
    <citation type="submission" date="2018-04" db="EMBL/GenBank/DDBJ databases">
        <title>Novel Campyloabacter and Helicobacter Species and Strains.</title>
        <authorList>
            <person name="Mannion A.J."/>
            <person name="Shen Z."/>
            <person name="Fox J.G."/>
        </authorList>
    </citation>
    <scope>NUCLEOTIDE SEQUENCE [LARGE SCALE GENOMIC DNA]</scope>
    <source>
        <strain evidence="12 13">MIT 12-6600</strain>
    </source>
</reference>
<evidence type="ECO:0000313" key="12">
    <source>
        <dbReference type="EMBL" id="RDU67256.1"/>
    </source>
</evidence>
<dbReference type="SUPFAM" id="SSF103190">
    <property type="entry name" value="Sensory domain-like"/>
    <property type="match status" value="1"/>
</dbReference>
<evidence type="ECO:0000256" key="1">
    <source>
        <dbReference type="ARBA" id="ARBA00004651"/>
    </source>
</evidence>
<dbReference type="OrthoDB" id="5348717at2"/>
<dbReference type="Gene3D" id="1.10.287.950">
    <property type="entry name" value="Methyl-accepting chemotaxis protein"/>
    <property type="match status" value="1"/>
</dbReference>
<evidence type="ECO:0000256" key="4">
    <source>
        <dbReference type="ARBA" id="ARBA00022692"/>
    </source>
</evidence>
<dbReference type="GO" id="GO:0004888">
    <property type="term" value="F:transmembrane signaling receptor activity"/>
    <property type="evidence" value="ECO:0007669"/>
    <property type="project" value="InterPro"/>
</dbReference>
<dbReference type="SUPFAM" id="SSF58104">
    <property type="entry name" value="Methyl-accepting chemotaxis protein (MCP) signaling domain"/>
    <property type="match status" value="1"/>
</dbReference>
<keyword evidence="3" id="KW-0145">Chemotaxis</keyword>
<evidence type="ECO:0000256" key="3">
    <source>
        <dbReference type="ARBA" id="ARBA00022500"/>
    </source>
</evidence>
<keyword evidence="13" id="KW-1185">Reference proteome</keyword>
<dbReference type="Pfam" id="PF02743">
    <property type="entry name" value="dCache_1"/>
    <property type="match status" value="1"/>
</dbReference>
<dbReference type="Pfam" id="PF00015">
    <property type="entry name" value="MCPsignal"/>
    <property type="match status" value="1"/>
</dbReference>
<comment type="caution">
    <text evidence="12">The sequence shown here is derived from an EMBL/GenBank/DDBJ whole genome shotgun (WGS) entry which is preliminary data.</text>
</comment>
<dbReference type="CDD" id="cd12913">
    <property type="entry name" value="PDC1_MCP_like"/>
    <property type="match status" value="1"/>
</dbReference>
<dbReference type="PROSITE" id="PS50111">
    <property type="entry name" value="CHEMOTAXIS_TRANSDUC_2"/>
    <property type="match status" value="1"/>
</dbReference>
<keyword evidence="7 9" id="KW-0807">Transducer</keyword>
<comment type="subcellular location">
    <subcellularLocation>
        <location evidence="1">Cell membrane</location>
        <topology evidence="1">Multi-pass membrane protein</topology>
    </subcellularLocation>
</comment>
<comment type="similarity">
    <text evidence="8">Belongs to the methyl-accepting chemotaxis (MCP) protein family.</text>
</comment>
<dbReference type="GO" id="GO:0006935">
    <property type="term" value="P:chemotaxis"/>
    <property type="evidence" value="ECO:0007669"/>
    <property type="project" value="UniProtKB-KW"/>
</dbReference>
<accession>A0A3D8IQS6</accession>
<name>A0A3D8IQS6_9HELI</name>
<dbReference type="RefSeq" id="WP_115570977.1">
    <property type="nucleotide sequence ID" value="NZ_NXLT01000003.1"/>
</dbReference>
<dbReference type="EMBL" id="NXLT01000003">
    <property type="protein sequence ID" value="RDU67256.1"/>
    <property type="molecule type" value="Genomic_DNA"/>
</dbReference>
<keyword evidence="4 10" id="KW-0812">Transmembrane</keyword>
<evidence type="ECO:0000256" key="9">
    <source>
        <dbReference type="PROSITE-ProRule" id="PRU00284"/>
    </source>
</evidence>
<keyword evidence="2" id="KW-1003">Cell membrane</keyword>
<feature type="transmembrane region" description="Helical" evidence="10">
    <location>
        <begin position="293"/>
        <end position="315"/>
    </location>
</feature>
<dbReference type="InterPro" id="IPR033479">
    <property type="entry name" value="dCache_1"/>
</dbReference>
<dbReference type="PANTHER" id="PTHR32089:SF112">
    <property type="entry name" value="LYSOZYME-LIKE PROTEIN-RELATED"/>
    <property type="match status" value="1"/>
</dbReference>
<dbReference type="GO" id="GO:0005886">
    <property type="term" value="C:plasma membrane"/>
    <property type="evidence" value="ECO:0007669"/>
    <property type="project" value="UniProtKB-SubCell"/>
</dbReference>
<evidence type="ECO:0000256" key="5">
    <source>
        <dbReference type="ARBA" id="ARBA00022989"/>
    </source>
</evidence>
<dbReference type="GO" id="GO:0007165">
    <property type="term" value="P:signal transduction"/>
    <property type="evidence" value="ECO:0007669"/>
    <property type="project" value="UniProtKB-KW"/>
</dbReference>
<dbReference type="PRINTS" id="PR00260">
    <property type="entry name" value="CHEMTRNSDUCR"/>
</dbReference>
<keyword evidence="6 10" id="KW-0472">Membrane</keyword>
<dbReference type="InterPro" id="IPR029151">
    <property type="entry name" value="Sensor-like_sf"/>
</dbReference>
<dbReference type="Proteomes" id="UP000256514">
    <property type="component" value="Unassembled WGS sequence"/>
</dbReference>
<organism evidence="12 13">
    <name type="scientific">Helicobacter equorum</name>
    <dbReference type="NCBI Taxonomy" id="361872"/>
    <lineage>
        <taxon>Bacteria</taxon>
        <taxon>Pseudomonadati</taxon>
        <taxon>Campylobacterota</taxon>
        <taxon>Epsilonproteobacteria</taxon>
        <taxon>Campylobacterales</taxon>
        <taxon>Helicobacteraceae</taxon>
        <taxon>Helicobacter</taxon>
    </lineage>
</organism>
<dbReference type="InterPro" id="IPR004090">
    <property type="entry name" value="Chemotax_Me-accpt_rcpt"/>
</dbReference>
<evidence type="ECO:0000259" key="11">
    <source>
        <dbReference type="PROSITE" id="PS50111"/>
    </source>
</evidence>
<evidence type="ECO:0000256" key="2">
    <source>
        <dbReference type="ARBA" id="ARBA00022475"/>
    </source>
</evidence>
<dbReference type="Gene3D" id="3.30.450.20">
    <property type="entry name" value="PAS domain"/>
    <property type="match status" value="2"/>
</dbReference>
<evidence type="ECO:0000313" key="13">
    <source>
        <dbReference type="Proteomes" id="UP000256514"/>
    </source>
</evidence>
<proteinExistence type="inferred from homology"/>
<sequence length="659" mass="73441">MSISKKIICSILVFIILGFGIFITINYNTSKQDILTSITVGKQETIRNAESFVHEFFTTKIKGVEIFAKEIEKSSDLSVEHLRAMLKDAFTYTQVDALFIGYETDGLLIKTDELSHNSPWILSPAKDNFDSRTRAWFKEAKESGKSGLSTPYTDITTGKIITTAYVPVFVNNKLVAIIGGNIFLDELQESMSKLKTTPSTAFFLTDKNNYIISHSNPDLIMSDDPELKDVIERYSALAEKFKGEPTDLMKYTLHGDERVGLCMRSNEGGWLICTANSTDDYGEILDTLIIHQVLFSFVFMIVIIAILGFIVQYFLKPLMHISDGLRAFFAFLNHTSDSITPIAIKSNDEFGKMAQAINYEIQNIRDSITKDKELVNETLSIVEDVKIGKFTKAITLQSSNPQTNRLRDSLNEMIQTLRNLLGADLDEIKKIFDRFEANDFSHRISNPIGLQNNVNTLAQVIVKMLQVSADHAKILSDKAQNLQDSMHKLLQGSQSQASALEQSAVAVEEISSSMRSVNDKTTETTKQAEDIKNIVGVIKDIADQTNLLALNAAIEAARAGEHGRGFAVVADEVRKLAEKTTKSLGEIEANVNILVQSSNEVAESILEQTESLHQINISISQLETQTQQNVEIAHTTNDITQEVNVIATEILDDVKKKKF</sequence>
<keyword evidence="5 10" id="KW-1133">Transmembrane helix</keyword>
<gene>
    <name evidence="12" type="ORF">CQA54_04535</name>
</gene>
<evidence type="ECO:0000256" key="6">
    <source>
        <dbReference type="ARBA" id="ARBA00023136"/>
    </source>
</evidence>
<dbReference type="InterPro" id="IPR004089">
    <property type="entry name" value="MCPsignal_dom"/>
</dbReference>